<feature type="region of interest" description="Disordered" evidence="1">
    <location>
        <begin position="1"/>
        <end position="62"/>
    </location>
</feature>
<organism evidence="2 3">
    <name type="scientific">Zopfia rhizophila CBS 207.26</name>
    <dbReference type="NCBI Taxonomy" id="1314779"/>
    <lineage>
        <taxon>Eukaryota</taxon>
        <taxon>Fungi</taxon>
        <taxon>Dikarya</taxon>
        <taxon>Ascomycota</taxon>
        <taxon>Pezizomycotina</taxon>
        <taxon>Dothideomycetes</taxon>
        <taxon>Dothideomycetes incertae sedis</taxon>
        <taxon>Zopfiaceae</taxon>
        <taxon>Zopfia</taxon>
    </lineage>
</organism>
<reference evidence="2" key="1">
    <citation type="journal article" date="2020" name="Stud. Mycol.">
        <title>101 Dothideomycetes genomes: a test case for predicting lifestyles and emergence of pathogens.</title>
        <authorList>
            <person name="Haridas S."/>
            <person name="Albert R."/>
            <person name="Binder M."/>
            <person name="Bloem J."/>
            <person name="Labutti K."/>
            <person name="Salamov A."/>
            <person name="Andreopoulos B."/>
            <person name="Baker S."/>
            <person name="Barry K."/>
            <person name="Bills G."/>
            <person name="Bluhm B."/>
            <person name="Cannon C."/>
            <person name="Castanera R."/>
            <person name="Culley D."/>
            <person name="Daum C."/>
            <person name="Ezra D."/>
            <person name="Gonzalez J."/>
            <person name="Henrissat B."/>
            <person name="Kuo A."/>
            <person name="Liang C."/>
            <person name="Lipzen A."/>
            <person name="Lutzoni F."/>
            <person name="Magnuson J."/>
            <person name="Mondo S."/>
            <person name="Nolan M."/>
            <person name="Ohm R."/>
            <person name="Pangilinan J."/>
            <person name="Park H.-J."/>
            <person name="Ramirez L."/>
            <person name="Alfaro M."/>
            <person name="Sun H."/>
            <person name="Tritt A."/>
            <person name="Yoshinaga Y."/>
            <person name="Zwiers L.-H."/>
            <person name="Turgeon B."/>
            <person name="Goodwin S."/>
            <person name="Spatafora J."/>
            <person name="Crous P."/>
            <person name="Grigoriev I."/>
        </authorList>
    </citation>
    <scope>NUCLEOTIDE SEQUENCE</scope>
    <source>
        <strain evidence="2">CBS 207.26</strain>
    </source>
</reference>
<keyword evidence="3" id="KW-1185">Reference proteome</keyword>
<dbReference type="AlphaFoldDB" id="A0A6A6DB37"/>
<feature type="compositionally biased region" description="Pro residues" evidence="1">
    <location>
        <begin position="20"/>
        <end position="35"/>
    </location>
</feature>
<dbReference type="Proteomes" id="UP000800200">
    <property type="component" value="Unassembled WGS sequence"/>
</dbReference>
<proteinExistence type="predicted"/>
<gene>
    <name evidence="2" type="ORF">K469DRAFT_700255</name>
</gene>
<dbReference type="EMBL" id="ML994712">
    <property type="protein sequence ID" value="KAF2176253.1"/>
    <property type="molecule type" value="Genomic_DNA"/>
</dbReference>
<sequence>MPFINVSSESLQHHPHEPPPEPLTPLIPPIPNHIPPKPRRPKDVTHTPRLAETQGTNLRSQDMHRVPLFRHYVCKVNVRLVSDDGEAGFHQAALIY</sequence>
<accession>A0A6A6DB37</accession>
<evidence type="ECO:0000256" key="1">
    <source>
        <dbReference type="SAM" id="MobiDB-lite"/>
    </source>
</evidence>
<name>A0A6A6DB37_9PEZI</name>
<protein>
    <submittedName>
        <fullName evidence="2">Uncharacterized protein</fullName>
    </submittedName>
</protein>
<evidence type="ECO:0000313" key="2">
    <source>
        <dbReference type="EMBL" id="KAF2176253.1"/>
    </source>
</evidence>
<feature type="compositionally biased region" description="Polar residues" evidence="1">
    <location>
        <begin position="1"/>
        <end position="10"/>
    </location>
</feature>
<evidence type="ECO:0000313" key="3">
    <source>
        <dbReference type="Proteomes" id="UP000800200"/>
    </source>
</evidence>